<reference evidence="1" key="1">
    <citation type="submission" date="2022-12" db="EMBL/GenBank/DDBJ databases">
        <title>New Phytohabitans aurantiacus sp. RD004123 nov., an actinomycete isolated from soil.</title>
        <authorList>
            <person name="Triningsih D.W."/>
            <person name="Harunari E."/>
            <person name="Igarashi Y."/>
        </authorList>
    </citation>
    <scope>NUCLEOTIDE SEQUENCE</scope>
    <source>
        <strain evidence="1">RD004123</strain>
    </source>
</reference>
<name>A0ABQ5QQQ0_9ACTN</name>
<evidence type="ECO:0000313" key="2">
    <source>
        <dbReference type="Proteomes" id="UP001144280"/>
    </source>
</evidence>
<dbReference type="RefSeq" id="WP_281894233.1">
    <property type="nucleotide sequence ID" value="NZ_BSDI01000007.1"/>
</dbReference>
<keyword evidence="2" id="KW-1185">Reference proteome</keyword>
<protein>
    <recommendedName>
        <fullName evidence="3">WYL domain-containing protein</fullName>
    </recommendedName>
</protein>
<accession>A0ABQ5QQQ0</accession>
<evidence type="ECO:0008006" key="3">
    <source>
        <dbReference type="Google" id="ProtNLM"/>
    </source>
</evidence>
<dbReference type="Proteomes" id="UP001144280">
    <property type="component" value="Unassembled WGS sequence"/>
</dbReference>
<dbReference type="EMBL" id="BSDI01000007">
    <property type="protein sequence ID" value="GLH96898.1"/>
    <property type="molecule type" value="Genomic_DNA"/>
</dbReference>
<evidence type="ECO:0000313" key="1">
    <source>
        <dbReference type="EMBL" id="GLH96898.1"/>
    </source>
</evidence>
<gene>
    <name evidence="1" type="ORF">Pa4123_21720</name>
</gene>
<proteinExistence type="predicted"/>
<comment type="caution">
    <text evidence="1">The sequence shown here is derived from an EMBL/GenBank/DDBJ whole genome shotgun (WGS) entry which is preliminary data.</text>
</comment>
<organism evidence="1 2">
    <name type="scientific">Phytohabitans aurantiacus</name>
    <dbReference type="NCBI Taxonomy" id="3016789"/>
    <lineage>
        <taxon>Bacteria</taxon>
        <taxon>Bacillati</taxon>
        <taxon>Actinomycetota</taxon>
        <taxon>Actinomycetes</taxon>
        <taxon>Micromonosporales</taxon>
        <taxon>Micromonosporaceae</taxon>
    </lineage>
</organism>
<sequence length="108" mass="11964">MTDVATRAEAFALIADGVSAGLNVPWRVFLARGTRYVSLSVADRREWESWRSHLGCPDLSVRVYDAGGDIRRSSIAEVVLRGCRISVELIEEVSMTDIGRLLDDEGRP</sequence>